<name>C5LYG5_PERM5</name>
<sequence>MADNEIRSPGIELATESAVRPRSDGVSSTPVICRPVRQTIWLPRPAPKRAGRDGLYSTLEGRACLFFSRLARLEGVVCRGRGVTSMGEDWELSLGLELLAIEFRSLSGAPKALATDGSCWANRDE</sequence>
<accession>C5LYG5</accession>
<keyword evidence="2" id="KW-1185">Reference proteome</keyword>
<protein>
    <submittedName>
        <fullName evidence="1">Uncharacterized protein</fullName>
    </submittedName>
</protein>
<reference evidence="1 2" key="1">
    <citation type="submission" date="2008-07" db="EMBL/GenBank/DDBJ databases">
        <authorList>
            <person name="El-Sayed N."/>
            <person name="Caler E."/>
            <person name="Inman J."/>
            <person name="Amedeo P."/>
            <person name="Hass B."/>
            <person name="Wortman J."/>
        </authorList>
    </citation>
    <scope>NUCLEOTIDE SEQUENCE [LARGE SCALE GENOMIC DNA]</scope>
    <source>
        <strain evidence="2">ATCC 50983 / TXsc</strain>
    </source>
</reference>
<dbReference type="RefSeq" id="XP_002765486.1">
    <property type="nucleotide sequence ID" value="XM_002765440.1"/>
</dbReference>
<dbReference type="GeneID" id="9040645"/>
<organism evidence="2">
    <name type="scientific">Perkinsus marinus (strain ATCC 50983 / TXsc)</name>
    <dbReference type="NCBI Taxonomy" id="423536"/>
    <lineage>
        <taxon>Eukaryota</taxon>
        <taxon>Sar</taxon>
        <taxon>Alveolata</taxon>
        <taxon>Perkinsozoa</taxon>
        <taxon>Perkinsea</taxon>
        <taxon>Perkinsida</taxon>
        <taxon>Perkinsidae</taxon>
        <taxon>Perkinsus</taxon>
    </lineage>
</organism>
<dbReference type="InParanoid" id="C5LYG5"/>
<dbReference type="EMBL" id="GG686808">
    <property type="protein sequence ID" value="EEQ98203.1"/>
    <property type="molecule type" value="Genomic_DNA"/>
</dbReference>
<proteinExistence type="predicted"/>
<evidence type="ECO:0000313" key="2">
    <source>
        <dbReference type="Proteomes" id="UP000007800"/>
    </source>
</evidence>
<dbReference type="AlphaFoldDB" id="C5LYG5"/>
<gene>
    <name evidence="1" type="ORF">Pmar_PMAR002021</name>
</gene>
<evidence type="ECO:0000313" key="1">
    <source>
        <dbReference type="EMBL" id="EEQ98203.1"/>
    </source>
</evidence>
<dbReference type="Proteomes" id="UP000007800">
    <property type="component" value="Unassembled WGS sequence"/>
</dbReference>